<organism evidence="1 2">
    <name type="scientific">Pleurodeles waltl</name>
    <name type="common">Iberian ribbed newt</name>
    <dbReference type="NCBI Taxonomy" id="8319"/>
    <lineage>
        <taxon>Eukaryota</taxon>
        <taxon>Metazoa</taxon>
        <taxon>Chordata</taxon>
        <taxon>Craniata</taxon>
        <taxon>Vertebrata</taxon>
        <taxon>Euteleostomi</taxon>
        <taxon>Amphibia</taxon>
        <taxon>Batrachia</taxon>
        <taxon>Caudata</taxon>
        <taxon>Salamandroidea</taxon>
        <taxon>Salamandridae</taxon>
        <taxon>Pleurodelinae</taxon>
        <taxon>Pleurodeles</taxon>
    </lineage>
</organism>
<keyword evidence="2" id="KW-1185">Reference proteome</keyword>
<evidence type="ECO:0000313" key="2">
    <source>
        <dbReference type="Proteomes" id="UP001066276"/>
    </source>
</evidence>
<gene>
    <name evidence="1" type="ORF">NDU88_006069</name>
</gene>
<dbReference type="EMBL" id="JANPWB010000010">
    <property type="protein sequence ID" value="KAJ1139702.1"/>
    <property type="molecule type" value="Genomic_DNA"/>
</dbReference>
<dbReference type="Proteomes" id="UP001066276">
    <property type="component" value="Chromosome 6"/>
</dbReference>
<comment type="caution">
    <text evidence="1">The sequence shown here is derived from an EMBL/GenBank/DDBJ whole genome shotgun (WGS) entry which is preliminary data.</text>
</comment>
<proteinExistence type="predicted"/>
<protein>
    <submittedName>
        <fullName evidence="1">Uncharacterized protein</fullName>
    </submittedName>
</protein>
<name>A0AAV7QJS7_PLEWA</name>
<evidence type="ECO:0000313" key="1">
    <source>
        <dbReference type="EMBL" id="KAJ1139702.1"/>
    </source>
</evidence>
<dbReference type="AlphaFoldDB" id="A0AAV7QJS7"/>
<reference evidence="1" key="1">
    <citation type="journal article" date="2022" name="bioRxiv">
        <title>Sequencing and chromosome-scale assembly of the giantPleurodeles waltlgenome.</title>
        <authorList>
            <person name="Brown T."/>
            <person name="Elewa A."/>
            <person name="Iarovenko S."/>
            <person name="Subramanian E."/>
            <person name="Araus A.J."/>
            <person name="Petzold A."/>
            <person name="Susuki M."/>
            <person name="Suzuki K.-i.T."/>
            <person name="Hayashi T."/>
            <person name="Toyoda A."/>
            <person name="Oliveira C."/>
            <person name="Osipova E."/>
            <person name="Leigh N.D."/>
            <person name="Simon A."/>
            <person name="Yun M.H."/>
        </authorList>
    </citation>
    <scope>NUCLEOTIDE SEQUENCE</scope>
    <source>
        <strain evidence="1">20211129_DDA</strain>
        <tissue evidence="1">Liver</tissue>
    </source>
</reference>
<accession>A0AAV7QJS7</accession>
<sequence length="88" mass="10347">MGCSPWSRHPAEWSHGELAGNKIGARLAARTWLRRQKEYQELQGQRGDFQRDKEDWVTCERPLEDRSQHRRRFVFDCVNGFVSTGDVL</sequence>